<keyword evidence="4" id="KW-0472">Membrane</keyword>
<dbReference type="GO" id="GO:0008270">
    <property type="term" value="F:zinc ion binding"/>
    <property type="evidence" value="ECO:0007669"/>
    <property type="project" value="InterPro"/>
</dbReference>
<dbReference type="AlphaFoldDB" id="A0A0K6GF13"/>
<evidence type="ECO:0000313" key="5">
    <source>
        <dbReference type="Proteomes" id="UP000044841"/>
    </source>
</evidence>
<name>A0A0K6GF13_9AGAM</name>
<evidence type="ECO:0000313" key="4">
    <source>
        <dbReference type="EMBL" id="CUA77056.1"/>
    </source>
</evidence>
<accession>A0A0K6GF13</accession>
<dbReference type="InterPro" id="IPR036864">
    <property type="entry name" value="Zn2-C6_fun-type_DNA-bd_sf"/>
</dbReference>
<keyword evidence="2" id="KW-0539">Nucleus</keyword>
<dbReference type="PROSITE" id="PS00463">
    <property type="entry name" value="ZN2_CY6_FUNGAL_1"/>
    <property type="match status" value="1"/>
</dbReference>
<dbReference type="InterPro" id="IPR001138">
    <property type="entry name" value="Zn2Cys6_DnaBD"/>
</dbReference>
<evidence type="ECO:0000256" key="2">
    <source>
        <dbReference type="ARBA" id="ARBA00023242"/>
    </source>
</evidence>
<comment type="subcellular location">
    <subcellularLocation>
        <location evidence="1">Nucleus</location>
    </subcellularLocation>
</comment>
<evidence type="ECO:0000259" key="3">
    <source>
        <dbReference type="PROSITE" id="PS50048"/>
    </source>
</evidence>
<protein>
    <submittedName>
        <fullName evidence="4">Transmembrane protein 161A</fullName>
    </submittedName>
</protein>
<dbReference type="GO" id="GO:0005634">
    <property type="term" value="C:nucleus"/>
    <property type="evidence" value="ECO:0007669"/>
    <property type="project" value="UniProtKB-SubCell"/>
</dbReference>
<sequence length="574" mass="64756">MPFKYKSTPGPRAQSCLTCRQRRRKCDKGRPFCQRCLDSNGKFLCLGYDNESEPEPEVEVEVESLKRPHTGYIKAGPVGTTPPLRVGVEFLDAAPGFGTRTAYFGTPVSAAEINEYLTPSVPLLSPDPIEGSLLIQNQGPRCEQITPRYKPNNMSAATQSPAFSISRGINNSTSMRESYGFFIVEEYLSHRFSRFFSPIPISVPDFMMTLMKRYQIMQFLYLGAKIFETFNGKPEEAAIQSCSHWVMQYTGRVMFPEELSTPYPPMQDAEDRLRCLTELLIVQSIVLGTVAGYNSLRLALPSFLRLVSDEPNLLVEQARHGLLCVSLPAVLTSNRYETRRFVFHDIMYSLILGLPTLAEYDSAGFPIVPENDILVDWIYVVHGVPIEMIQTIAEVHGCRTQKKGSDWATLEMRTLAWERSQVEIQSEESVETVHRIAIQEAWRHTTLIYIYMGMCEVASDDLRVQTSVHQIIKLMRVVGDAHLDAHFSVPSVVAGIAARSESQRAFILRKLKTFNGVRLWILRGGDFARVLRYLWNGSAAGGAAVGWDEVTWSNGEVVRIVFSNMITNINKRIR</sequence>
<gene>
    <name evidence="4" type="ORF">RSOLAG22IIIB_12520</name>
</gene>
<dbReference type="Gene3D" id="4.10.240.10">
    <property type="entry name" value="Zn(2)-C6 fungal-type DNA-binding domain"/>
    <property type="match status" value="1"/>
</dbReference>
<dbReference type="InterPro" id="IPR021858">
    <property type="entry name" value="Fun_TF"/>
</dbReference>
<dbReference type="PANTHER" id="PTHR37534">
    <property type="entry name" value="TRANSCRIPTIONAL ACTIVATOR PROTEIN UGA3"/>
    <property type="match status" value="1"/>
</dbReference>
<dbReference type="Proteomes" id="UP000044841">
    <property type="component" value="Unassembled WGS sequence"/>
</dbReference>
<dbReference type="Pfam" id="PF00172">
    <property type="entry name" value="Zn_clus"/>
    <property type="match status" value="1"/>
</dbReference>
<dbReference type="PANTHER" id="PTHR37534:SF46">
    <property type="entry name" value="ZN(II)2CYS6 TRANSCRIPTION FACTOR (EUROFUNG)"/>
    <property type="match status" value="1"/>
</dbReference>
<dbReference type="SMART" id="SM00066">
    <property type="entry name" value="GAL4"/>
    <property type="match status" value="1"/>
</dbReference>
<dbReference type="GO" id="GO:0000981">
    <property type="term" value="F:DNA-binding transcription factor activity, RNA polymerase II-specific"/>
    <property type="evidence" value="ECO:0007669"/>
    <property type="project" value="InterPro"/>
</dbReference>
<dbReference type="Pfam" id="PF11951">
    <property type="entry name" value="Fungal_trans_2"/>
    <property type="match status" value="1"/>
</dbReference>
<proteinExistence type="predicted"/>
<dbReference type="CDD" id="cd00067">
    <property type="entry name" value="GAL4"/>
    <property type="match status" value="1"/>
</dbReference>
<feature type="domain" description="Zn(2)-C6 fungal-type" evidence="3">
    <location>
        <begin position="15"/>
        <end position="45"/>
    </location>
</feature>
<evidence type="ECO:0000256" key="1">
    <source>
        <dbReference type="ARBA" id="ARBA00004123"/>
    </source>
</evidence>
<dbReference type="SUPFAM" id="SSF57701">
    <property type="entry name" value="Zn2/Cys6 DNA-binding domain"/>
    <property type="match status" value="1"/>
</dbReference>
<keyword evidence="5" id="KW-1185">Reference proteome</keyword>
<keyword evidence="4" id="KW-0812">Transmembrane</keyword>
<dbReference type="PROSITE" id="PS50048">
    <property type="entry name" value="ZN2_CY6_FUNGAL_2"/>
    <property type="match status" value="1"/>
</dbReference>
<dbReference type="EMBL" id="CYGV01001764">
    <property type="protein sequence ID" value="CUA77056.1"/>
    <property type="molecule type" value="Genomic_DNA"/>
</dbReference>
<organism evidence="4 5">
    <name type="scientific">Rhizoctonia solani</name>
    <dbReference type="NCBI Taxonomy" id="456999"/>
    <lineage>
        <taxon>Eukaryota</taxon>
        <taxon>Fungi</taxon>
        <taxon>Dikarya</taxon>
        <taxon>Basidiomycota</taxon>
        <taxon>Agaricomycotina</taxon>
        <taxon>Agaricomycetes</taxon>
        <taxon>Cantharellales</taxon>
        <taxon>Ceratobasidiaceae</taxon>
        <taxon>Rhizoctonia</taxon>
    </lineage>
</organism>
<reference evidence="4 5" key="1">
    <citation type="submission" date="2015-07" db="EMBL/GenBank/DDBJ databases">
        <authorList>
            <person name="Noorani M."/>
        </authorList>
    </citation>
    <scope>NUCLEOTIDE SEQUENCE [LARGE SCALE GENOMIC DNA]</scope>
    <source>
        <strain evidence="4">BBA 69670</strain>
    </source>
</reference>